<dbReference type="InterPro" id="IPR008271">
    <property type="entry name" value="Ser/Thr_kinase_AS"/>
</dbReference>
<dbReference type="Pfam" id="PF00069">
    <property type="entry name" value="Pkinase"/>
    <property type="match status" value="1"/>
</dbReference>
<evidence type="ECO:0000256" key="13">
    <source>
        <dbReference type="ARBA" id="ARBA00023157"/>
    </source>
</evidence>
<evidence type="ECO:0000256" key="15">
    <source>
        <dbReference type="PROSITE-ProRule" id="PRU10141"/>
    </source>
</evidence>
<evidence type="ECO:0000256" key="11">
    <source>
        <dbReference type="ARBA" id="ARBA00022989"/>
    </source>
</evidence>
<protein>
    <recommendedName>
        <fullName evidence="18">Protein kinase domain-containing protein</fullName>
    </recommendedName>
</protein>
<keyword evidence="14" id="KW-0325">Glycoprotein</keyword>
<dbReference type="FunFam" id="1.10.510.10:FF:000084">
    <property type="entry name" value="Wall-associated receptor kinase 2"/>
    <property type="match status" value="1"/>
</dbReference>
<evidence type="ECO:0000313" key="20">
    <source>
        <dbReference type="Proteomes" id="UP000636709"/>
    </source>
</evidence>
<keyword evidence="10 15" id="KW-0067">ATP-binding</keyword>
<evidence type="ECO:0000256" key="3">
    <source>
        <dbReference type="ARBA" id="ARBA00022536"/>
    </source>
</evidence>
<organism evidence="19 20">
    <name type="scientific">Digitaria exilis</name>
    <dbReference type="NCBI Taxonomy" id="1010633"/>
    <lineage>
        <taxon>Eukaryota</taxon>
        <taxon>Viridiplantae</taxon>
        <taxon>Streptophyta</taxon>
        <taxon>Embryophyta</taxon>
        <taxon>Tracheophyta</taxon>
        <taxon>Spermatophyta</taxon>
        <taxon>Magnoliopsida</taxon>
        <taxon>Liliopsida</taxon>
        <taxon>Poales</taxon>
        <taxon>Poaceae</taxon>
        <taxon>PACMAD clade</taxon>
        <taxon>Panicoideae</taxon>
        <taxon>Panicodae</taxon>
        <taxon>Paniceae</taxon>
        <taxon>Anthephorinae</taxon>
        <taxon>Digitaria</taxon>
    </lineage>
</organism>
<dbReference type="GO" id="GO:0007166">
    <property type="term" value="P:cell surface receptor signaling pathway"/>
    <property type="evidence" value="ECO:0007669"/>
    <property type="project" value="InterPro"/>
</dbReference>
<dbReference type="FunFam" id="2.10.25.10:FF:000002">
    <property type="entry name" value="Latent-transforming growth factor beta-binding protein 3"/>
    <property type="match status" value="1"/>
</dbReference>
<comment type="subcellular location">
    <subcellularLocation>
        <location evidence="1">Membrane</location>
        <topology evidence="1">Single-pass type I membrane protein</topology>
    </subcellularLocation>
</comment>
<feature type="transmembrane region" description="Helical" evidence="16">
    <location>
        <begin position="396"/>
        <end position="419"/>
    </location>
</feature>
<dbReference type="SMART" id="SM00179">
    <property type="entry name" value="EGF_CA"/>
    <property type="match status" value="2"/>
</dbReference>
<dbReference type="SUPFAM" id="SSF57184">
    <property type="entry name" value="Growth factor receptor domain"/>
    <property type="match status" value="1"/>
</dbReference>
<dbReference type="GO" id="GO:0005886">
    <property type="term" value="C:plasma membrane"/>
    <property type="evidence" value="ECO:0007669"/>
    <property type="project" value="TreeGrafter"/>
</dbReference>
<evidence type="ECO:0000256" key="2">
    <source>
        <dbReference type="ARBA" id="ARBA00022527"/>
    </source>
</evidence>
<evidence type="ECO:0000256" key="6">
    <source>
        <dbReference type="ARBA" id="ARBA00022729"/>
    </source>
</evidence>
<comment type="caution">
    <text evidence="19">The sequence shown here is derived from an EMBL/GenBank/DDBJ whole genome shotgun (WGS) entry which is preliminary data.</text>
</comment>
<keyword evidence="11 16" id="KW-1133">Transmembrane helix</keyword>
<evidence type="ECO:0000256" key="14">
    <source>
        <dbReference type="ARBA" id="ARBA00023180"/>
    </source>
</evidence>
<dbReference type="InterPro" id="IPR011009">
    <property type="entry name" value="Kinase-like_dom_sf"/>
</dbReference>
<feature type="chain" id="PRO_5032657086" description="Protein kinase domain-containing protein" evidence="17">
    <location>
        <begin position="25"/>
        <end position="794"/>
    </location>
</feature>
<evidence type="ECO:0000256" key="17">
    <source>
        <dbReference type="SAM" id="SignalP"/>
    </source>
</evidence>
<dbReference type="InterPro" id="IPR009030">
    <property type="entry name" value="Growth_fac_rcpt_cys_sf"/>
</dbReference>
<dbReference type="OrthoDB" id="10045365at2759"/>
<dbReference type="PROSITE" id="PS00010">
    <property type="entry name" value="ASX_HYDROXYL"/>
    <property type="match status" value="2"/>
</dbReference>
<keyword evidence="20" id="KW-1185">Reference proteome</keyword>
<dbReference type="Gene3D" id="2.10.25.10">
    <property type="entry name" value="Laminin"/>
    <property type="match status" value="3"/>
</dbReference>
<dbReference type="CDD" id="cd00054">
    <property type="entry name" value="EGF_CA"/>
    <property type="match status" value="2"/>
</dbReference>
<dbReference type="Pfam" id="PF07645">
    <property type="entry name" value="EGF_CA"/>
    <property type="match status" value="2"/>
</dbReference>
<feature type="signal peptide" evidence="17">
    <location>
        <begin position="1"/>
        <end position="24"/>
    </location>
</feature>
<dbReference type="InterPro" id="IPR045274">
    <property type="entry name" value="WAK-like"/>
</dbReference>
<dbReference type="InterPro" id="IPR000719">
    <property type="entry name" value="Prot_kinase_dom"/>
</dbReference>
<dbReference type="PROSITE" id="PS00108">
    <property type="entry name" value="PROTEIN_KINASE_ST"/>
    <property type="match status" value="1"/>
</dbReference>
<keyword evidence="6 17" id="KW-0732">Signal</keyword>
<dbReference type="EMBL" id="JACEFO010002615">
    <property type="protein sequence ID" value="KAF8654523.1"/>
    <property type="molecule type" value="Genomic_DNA"/>
</dbReference>
<keyword evidence="4" id="KW-0808">Transferase</keyword>
<dbReference type="PANTHER" id="PTHR27005:SF495">
    <property type="entry name" value="PROTEIN KINASE DOMAIN-CONTAINING PROTEIN"/>
    <property type="match status" value="1"/>
</dbReference>
<evidence type="ECO:0000256" key="5">
    <source>
        <dbReference type="ARBA" id="ARBA00022692"/>
    </source>
</evidence>
<keyword evidence="12 16" id="KW-0472">Membrane</keyword>
<evidence type="ECO:0000256" key="4">
    <source>
        <dbReference type="ARBA" id="ARBA00022679"/>
    </source>
</evidence>
<dbReference type="Proteomes" id="UP000636709">
    <property type="component" value="Unassembled WGS sequence"/>
</dbReference>
<dbReference type="SMART" id="SM00220">
    <property type="entry name" value="S_TKc"/>
    <property type="match status" value="1"/>
</dbReference>
<dbReference type="SUPFAM" id="SSF56112">
    <property type="entry name" value="Protein kinase-like (PK-like)"/>
    <property type="match status" value="1"/>
</dbReference>
<keyword evidence="2" id="KW-0723">Serine/threonine-protein kinase</keyword>
<evidence type="ECO:0000256" key="12">
    <source>
        <dbReference type="ARBA" id="ARBA00023136"/>
    </source>
</evidence>
<dbReference type="FunFam" id="3.30.200.20:FF:000043">
    <property type="entry name" value="Wall-associated receptor kinase 2"/>
    <property type="match status" value="1"/>
</dbReference>
<evidence type="ECO:0000256" key="8">
    <source>
        <dbReference type="ARBA" id="ARBA00022741"/>
    </source>
</evidence>
<evidence type="ECO:0000256" key="16">
    <source>
        <dbReference type="SAM" id="Phobius"/>
    </source>
</evidence>
<dbReference type="GO" id="GO:0030247">
    <property type="term" value="F:polysaccharide binding"/>
    <property type="evidence" value="ECO:0007669"/>
    <property type="project" value="InterPro"/>
</dbReference>
<evidence type="ECO:0000256" key="9">
    <source>
        <dbReference type="ARBA" id="ARBA00022777"/>
    </source>
</evidence>
<dbReference type="GO" id="GO:0005524">
    <property type="term" value="F:ATP binding"/>
    <property type="evidence" value="ECO:0007669"/>
    <property type="project" value="UniProtKB-UniRule"/>
</dbReference>
<dbReference type="InterPro" id="IPR049883">
    <property type="entry name" value="NOTCH1_EGF-like"/>
</dbReference>
<evidence type="ECO:0000259" key="18">
    <source>
        <dbReference type="PROSITE" id="PS50011"/>
    </source>
</evidence>
<dbReference type="Gene3D" id="3.30.200.20">
    <property type="entry name" value="Phosphorylase Kinase, domain 1"/>
    <property type="match status" value="1"/>
</dbReference>
<keyword evidence="9" id="KW-0418">Kinase</keyword>
<evidence type="ECO:0000256" key="10">
    <source>
        <dbReference type="ARBA" id="ARBA00022840"/>
    </source>
</evidence>
<dbReference type="PROSITE" id="PS50011">
    <property type="entry name" value="PROTEIN_KINASE_DOM"/>
    <property type="match status" value="1"/>
</dbReference>
<dbReference type="SMART" id="SM00181">
    <property type="entry name" value="EGF"/>
    <property type="match status" value="3"/>
</dbReference>
<dbReference type="InterPro" id="IPR001881">
    <property type="entry name" value="EGF-like_Ca-bd_dom"/>
</dbReference>
<keyword evidence="7" id="KW-0677">Repeat</keyword>
<keyword evidence="13" id="KW-1015">Disulfide bond</keyword>
<dbReference type="InterPro" id="IPR000152">
    <property type="entry name" value="EGF-type_Asp/Asn_hydroxyl_site"/>
</dbReference>
<dbReference type="AlphaFoldDB" id="A0A835AEP1"/>
<accession>A0A835AEP1</accession>
<dbReference type="InterPro" id="IPR025287">
    <property type="entry name" value="WAK_GUB"/>
</dbReference>
<keyword evidence="8 15" id="KW-0547">Nucleotide-binding</keyword>
<dbReference type="GO" id="GO:0004674">
    <property type="term" value="F:protein serine/threonine kinase activity"/>
    <property type="evidence" value="ECO:0007669"/>
    <property type="project" value="UniProtKB-KW"/>
</dbReference>
<dbReference type="PROSITE" id="PS00107">
    <property type="entry name" value="PROTEIN_KINASE_ATP"/>
    <property type="match status" value="1"/>
</dbReference>
<evidence type="ECO:0000256" key="1">
    <source>
        <dbReference type="ARBA" id="ARBA00004479"/>
    </source>
</evidence>
<evidence type="ECO:0000313" key="19">
    <source>
        <dbReference type="EMBL" id="KAF8654523.1"/>
    </source>
</evidence>
<dbReference type="InterPro" id="IPR018097">
    <property type="entry name" value="EGF_Ca-bd_CS"/>
</dbReference>
<dbReference type="InterPro" id="IPR000742">
    <property type="entry name" value="EGF"/>
</dbReference>
<reference evidence="19" key="1">
    <citation type="submission" date="2020-07" db="EMBL/GenBank/DDBJ databases">
        <title>Genome sequence and genetic diversity analysis of an under-domesticated orphan crop, white fonio (Digitaria exilis).</title>
        <authorList>
            <person name="Bennetzen J.L."/>
            <person name="Chen S."/>
            <person name="Ma X."/>
            <person name="Wang X."/>
            <person name="Yssel A.E.J."/>
            <person name="Chaluvadi S.R."/>
            <person name="Johnson M."/>
            <person name="Gangashetty P."/>
            <person name="Hamidou F."/>
            <person name="Sanogo M.D."/>
            <person name="Zwaenepoel A."/>
            <person name="Wallace J."/>
            <person name="Van De Peer Y."/>
            <person name="Van Deynze A."/>
        </authorList>
    </citation>
    <scope>NUCLEOTIDE SEQUENCE</scope>
    <source>
        <tissue evidence="19">Leaves</tissue>
    </source>
</reference>
<dbReference type="InterPro" id="IPR017441">
    <property type="entry name" value="Protein_kinase_ATP_BS"/>
</dbReference>
<keyword evidence="5 16" id="KW-0812">Transmembrane</keyword>
<dbReference type="GO" id="GO:0005509">
    <property type="term" value="F:calcium ion binding"/>
    <property type="evidence" value="ECO:0007669"/>
    <property type="project" value="InterPro"/>
</dbReference>
<sequence length="794" mass="86890">MGFLPFAAVVTIATLLMLPSSIGGAAPAAAAATGAEGSINCTRSCGNISIHYPFGIEPGCYHGPGFNLTCRNDAASHGRRRLPKLFLGDGTVQVLDISVEDSTVRINSTGVEFQYNGSDRSINQTWGLGIPDSGPYFLSESKNMLEAIGCNVQVSILGGVNNSLISSCSAICPPVNNEGWRVSNGTCTGIGCCQASIVLGYPLYNIQMNWLGPPYIPLSAYIVDKGFDYTMDMLGQDHPQALPATLDWLINNSICTANKAAPECRSAHSYCQDSSSQLHGGYICQCNDGYQGNPYVHGGCQDIDECKFPDLYVCYGICKNKPGNFSCECGKGYTGNASVPNGCRDIDECEHQESYSCYGSCQNLKGSFNCQCPNGTYGTPFINGGCIAIRKSFTGLSIGLGVGGGTSILFLVLGVPFIIRKIKLQKEKKMREKFFNQNHGLLLQQLISHNADIGERMIITLRELEKATNNFDRGRVIGGGGHGVVFKGIIDLKVVAIKKSRILVQREIDEFINEVAVLSQVNHRNVVKLLGCCLETEVPLLVYEFISNGTLNQHLHVEGLISLPWVDRIRIALEVSRALSYLHSSASMPIFHRDIKSTNILLDESLTTKVSDFGASRYIPIDQSEVTTEVQGTRGYLDPMYYYTGRLTDKSDVFSFGVLLIELLTKKQPFVYRSEHGDNLVSHFRKLLAKGNLAGIIDAQVMEEEDGEVLEVAAVAAMCTNLRGEDRPTMRGVELTLESVLVKKKQVPCITIPRRHDEDEISGMQYLMEEVDTSKASRQYTMEEEVLLSASYPR</sequence>
<dbReference type="Pfam" id="PF13947">
    <property type="entry name" value="GUB_WAK_bind"/>
    <property type="match status" value="1"/>
</dbReference>
<dbReference type="PROSITE" id="PS01187">
    <property type="entry name" value="EGF_CA"/>
    <property type="match status" value="1"/>
</dbReference>
<proteinExistence type="predicted"/>
<gene>
    <name evidence="19" type="ORF">HU200_061714</name>
</gene>
<evidence type="ECO:0000256" key="7">
    <source>
        <dbReference type="ARBA" id="ARBA00022737"/>
    </source>
</evidence>
<feature type="binding site" evidence="15">
    <location>
        <position position="499"/>
    </location>
    <ligand>
        <name>ATP</name>
        <dbReference type="ChEBI" id="CHEBI:30616"/>
    </ligand>
</feature>
<dbReference type="Gene3D" id="1.10.510.10">
    <property type="entry name" value="Transferase(Phosphotransferase) domain 1"/>
    <property type="match status" value="1"/>
</dbReference>
<keyword evidence="3" id="KW-0245">EGF-like domain</keyword>
<dbReference type="PANTHER" id="PTHR27005">
    <property type="entry name" value="WALL-ASSOCIATED RECEPTOR KINASE-LIKE 21"/>
    <property type="match status" value="1"/>
</dbReference>
<feature type="domain" description="Protein kinase" evidence="18">
    <location>
        <begin position="471"/>
        <end position="741"/>
    </location>
</feature>
<name>A0A835AEP1_9POAL</name>